<dbReference type="GO" id="GO:0015658">
    <property type="term" value="F:branched-chain amino acid transmembrane transporter activity"/>
    <property type="evidence" value="ECO:0007669"/>
    <property type="project" value="TreeGrafter"/>
</dbReference>
<dbReference type="GO" id="GO:0015807">
    <property type="term" value="P:L-amino acid transport"/>
    <property type="evidence" value="ECO:0007669"/>
    <property type="project" value="TreeGrafter"/>
</dbReference>
<dbReference type="SMART" id="SM00382">
    <property type="entry name" value="AAA"/>
    <property type="match status" value="1"/>
</dbReference>
<dbReference type="GO" id="GO:0016887">
    <property type="term" value="F:ATP hydrolysis activity"/>
    <property type="evidence" value="ECO:0007669"/>
    <property type="project" value="InterPro"/>
</dbReference>
<evidence type="ECO:0000256" key="3">
    <source>
        <dbReference type="ARBA" id="ARBA00022741"/>
    </source>
</evidence>
<organism evidence="7 8">
    <name type="scientific">Aerophobetes bacterium</name>
    <dbReference type="NCBI Taxonomy" id="2030807"/>
    <lineage>
        <taxon>Bacteria</taxon>
        <taxon>Candidatus Aerophobota</taxon>
    </lineage>
</organism>
<keyword evidence="2" id="KW-0813">Transport</keyword>
<dbReference type="Proteomes" id="UP000280417">
    <property type="component" value="Unassembled WGS sequence"/>
</dbReference>
<keyword evidence="4 7" id="KW-0067">ATP-binding</keyword>
<feature type="domain" description="ABC transporter" evidence="6">
    <location>
        <begin position="3"/>
        <end position="240"/>
    </location>
</feature>
<dbReference type="PANTHER" id="PTHR43820">
    <property type="entry name" value="HIGH-AFFINITY BRANCHED-CHAIN AMINO ACID TRANSPORT ATP-BINDING PROTEIN LIVF"/>
    <property type="match status" value="1"/>
</dbReference>
<proteinExistence type="inferred from homology"/>
<dbReference type="Pfam" id="PF00005">
    <property type="entry name" value="ABC_tran"/>
    <property type="match status" value="1"/>
</dbReference>
<keyword evidence="5" id="KW-0029">Amino-acid transport</keyword>
<name>A0A662DD88_UNCAE</name>
<dbReference type="InterPro" id="IPR052156">
    <property type="entry name" value="BCAA_Transport_ATP-bd_LivF"/>
</dbReference>
<dbReference type="SUPFAM" id="SSF52540">
    <property type="entry name" value="P-loop containing nucleoside triphosphate hydrolases"/>
    <property type="match status" value="1"/>
</dbReference>
<dbReference type="EMBL" id="QMQA01000177">
    <property type="protein sequence ID" value="RLE12273.1"/>
    <property type="molecule type" value="Genomic_DNA"/>
</dbReference>
<dbReference type="InterPro" id="IPR003593">
    <property type="entry name" value="AAA+_ATPase"/>
</dbReference>
<dbReference type="CDD" id="cd03224">
    <property type="entry name" value="ABC_TM1139_LivF_branched"/>
    <property type="match status" value="1"/>
</dbReference>
<dbReference type="InterPro" id="IPR027417">
    <property type="entry name" value="P-loop_NTPase"/>
</dbReference>
<evidence type="ECO:0000256" key="4">
    <source>
        <dbReference type="ARBA" id="ARBA00022840"/>
    </source>
</evidence>
<dbReference type="AlphaFoldDB" id="A0A662DD88"/>
<dbReference type="InterPro" id="IPR003439">
    <property type="entry name" value="ABC_transporter-like_ATP-bd"/>
</dbReference>
<gene>
    <name evidence="7" type="ORF">DRJ04_06480</name>
</gene>
<reference evidence="7 8" key="1">
    <citation type="submission" date="2018-06" db="EMBL/GenBank/DDBJ databases">
        <title>Extensive metabolic versatility and redundancy in microbially diverse, dynamic hydrothermal sediments.</title>
        <authorList>
            <person name="Dombrowski N."/>
            <person name="Teske A."/>
            <person name="Baker B.J."/>
        </authorList>
    </citation>
    <scope>NUCLEOTIDE SEQUENCE [LARGE SCALE GENOMIC DNA]</scope>
    <source>
        <strain evidence="7">B3_G15</strain>
    </source>
</reference>
<sequence length="240" mass="26723">MILEVRDLTVWYGSLMALNKVSFNVNKGESVALLGPNGAGKTTALRAIIGVLKDYKGRIKEGEILYKGESIKGLPPYELVRMGICYVPQGRRIFPNLSVKENLEMGGYIIEKFSILKGNLEKVFELFPVLKKRQKQKAATLSGGEQQILAIARALMVNPELLLLDEPLLGLSPNYIKEVMEKVKEIQKTGVSVVIVEHNAKAVLKYVKRIYLFSMGEVILQDSADILTKDGRIHQILGIL</sequence>
<protein>
    <submittedName>
        <fullName evidence="7">ABC transporter ATP-binding protein</fullName>
    </submittedName>
</protein>
<accession>A0A662DD88</accession>
<evidence type="ECO:0000313" key="7">
    <source>
        <dbReference type="EMBL" id="RLE12273.1"/>
    </source>
</evidence>
<evidence type="ECO:0000256" key="5">
    <source>
        <dbReference type="ARBA" id="ARBA00022970"/>
    </source>
</evidence>
<dbReference type="PROSITE" id="PS50893">
    <property type="entry name" value="ABC_TRANSPORTER_2"/>
    <property type="match status" value="1"/>
</dbReference>
<comment type="caution">
    <text evidence="7">The sequence shown here is derived from an EMBL/GenBank/DDBJ whole genome shotgun (WGS) entry which is preliminary data.</text>
</comment>
<comment type="similarity">
    <text evidence="1">Belongs to the ABC transporter superfamily.</text>
</comment>
<dbReference type="GO" id="GO:0005524">
    <property type="term" value="F:ATP binding"/>
    <property type="evidence" value="ECO:0007669"/>
    <property type="project" value="UniProtKB-KW"/>
</dbReference>
<evidence type="ECO:0000256" key="1">
    <source>
        <dbReference type="ARBA" id="ARBA00005417"/>
    </source>
</evidence>
<evidence type="ECO:0000313" key="8">
    <source>
        <dbReference type="Proteomes" id="UP000280417"/>
    </source>
</evidence>
<keyword evidence="3" id="KW-0547">Nucleotide-binding</keyword>
<evidence type="ECO:0000259" key="6">
    <source>
        <dbReference type="PROSITE" id="PS50893"/>
    </source>
</evidence>
<evidence type="ECO:0000256" key="2">
    <source>
        <dbReference type="ARBA" id="ARBA00022448"/>
    </source>
</evidence>
<dbReference type="Gene3D" id="3.40.50.300">
    <property type="entry name" value="P-loop containing nucleotide triphosphate hydrolases"/>
    <property type="match status" value="1"/>
</dbReference>
<dbReference type="PANTHER" id="PTHR43820:SF4">
    <property type="entry name" value="HIGH-AFFINITY BRANCHED-CHAIN AMINO ACID TRANSPORT ATP-BINDING PROTEIN LIVF"/>
    <property type="match status" value="1"/>
</dbReference>